<accession>A0A1Y2GLK1</accession>
<proteinExistence type="predicted"/>
<reference evidence="2 3" key="1">
    <citation type="submission" date="2016-07" db="EMBL/GenBank/DDBJ databases">
        <title>Pervasive Adenine N6-methylation of Active Genes in Fungi.</title>
        <authorList>
            <consortium name="DOE Joint Genome Institute"/>
            <person name="Mondo S.J."/>
            <person name="Dannebaum R.O."/>
            <person name="Kuo R.C."/>
            <person name="Labutti K."/>
            <person name="Haridas S."/>
            <person name="Kuo A."/>
            <person name="Salamov A."/>
            <person name="Ahrendt S.R."/>
            <person name="Lipzen A."/>
            <person name="Sullivan W."/>
            <person name="Andreopoulos W.B."/>
            <person name="Clum A."/>
            <person name="Lindquist E."/>
            <person name="Daum C."/>
            <person name="Ramamoorthy G.K."/>
            <person name="Gryganskyi A."/>
            <person name="Culley D."/>
            <person name="Magnuson J.K."/>
            <person name="James T.Y."/>
            <person name="O'Malley M.A."/>
            <person name="Stajich J.E."/>
            <person name="Spatafora J.W."/>
            <person name="Visel A."/>
            <person name="Grigoriev I.V."/>
        </authorList>
    </citation>
    <scope>NUCLEOTIDE SEQUENCE [LARGE SCALE GENOMIC DNA]</scope>
    <source>
        <strain evidence="2 3">NRRL 3116</strain>
    </source>
</reference>
<feature type="region of interest" description="Disordered" evidence="1">
    <location>
        <begin position="155"/>
        <end position="176"/>
    </location>
</feature>
<comment type="caution">
    <text evidence="2">The sequence shown here is derived from an EMBL/GenBank/DDBJ whole genome shotgun (WGS) entry which is preliminary data.</text>
</comment>
<name>A0A1Y2GLK1_9FUNG</name>
<dbReference type="InParanoid" id="A0A1Y2GLK1"/>
<organism evidence="2 3">
    <name type="scientific">Lobosporangium transversale</name>
    <dbReference type="NCBI Taxonomy" id="64571"/>
    <lineage>
        <taxon>Eukaryota</taxon>
        <taxon>Fungi</taxon>
        <taxon>Fungi incertae sedis</taxon>
        <taxon>Mucoromycota</taxon>
        <taxon>Mortierellomycotina</taxon>
        <taxon>Mortierellomycetes</taxon>
        <taxon>Mortierellales</taxon>
        <taxon>Mortierellaceae</taxon>
        <taxon>Lobosporangium</taxon>
    </lineage>
</organism>
<dbReference type="OrthoDB" id="2449104at2759"/>
<dbReference type="Proteomes" id="UP000193648">
    <property type="component" value="Unassembled WGS sequence"/>
</dbReference>
<evidence type="ECO:0000313" key="2">
    <source>
        <dbReference type="EMBL" id="ORZ13301.1"/>
    </source>
</evidence>
<dbReference type="EMBL" id="MCFF01000023">
    <property type="protein sequence ID" value="ORZ13301.1"/>
    <property type="molecule type" value="Genomic_DNA"/>
</dbReference>
<protein>
    <submittedName>
        <fullName evidence="2">Uncharacterized protein</fullName>
    </submittedName>
</protein>
<gene>
    <name evidence="2" type="ORF">BCR41DRAFT_397113</name>
</gene>
<dbReference type="RefSeq" id="XP_021880382.1">
    <property type="nucleotide sequence ID" value="XM_022028866.1"/>
</dbReference>
<evidence type="ECO:0000256" key="1">
    <source>
        <dbReference type="SAM" id="MobiDB-lite"/>
    </source>
</evidence>
<keyword evidence="3" id="KW-1185">Reference proteome</keyword>
<sequence length="301" mass="33697">MSIHDGFLNTSNALGNLGTVATNVNVHRFFQNVDGRNWHCIASYCKFKDVNNTAWDHMEIYEESLKTILDHHAVSSILKIRAKQLLNKFEPETFAFELAKTIRDAAKIHAETSAQTFHLNILEGNTKKHLLSGANDVRQRQITKAEGDSDHYYKESRQKTAQRHSNVSGNLSNPRVDIDLPRISPSKLLGDNDVEEGENQLDHENAILETSSYKSFTFGATSKTVEDTMANLSDSEDVIPTTPPYQSCSLASSLESITSTPMAVQQVLALMIPFRFEQLDLEIICFILSQEYGVLLDYGGL</sequence>
<feature type="compositionally biased region" description="Polar residues" evidence="1">
    <location>
        <begin position="163"/>
        <end position="173"/>
    </location>
</feature>
<dbReference type="AlphaFoldDB" id="A0A1Y2GLK1"/>
<dbReference type="GeneID" id="33570709"/>
<evidence type="ECO:0000313" key="3">
    <source>
        <dbReference type="Proteomes" id="UP000193648"/>
    </source>
</evidence>